<dbReference type="EMBL" id="KF900877">
    <property type="protein sequence ID" value="AIF09954.1"/>
    <property type="molecule type" value="Genomic_DNA"/>
</dbReference>
<evidence type="ECO:0000256" key="4">
    <source>
        <dbReference type="ARBA" id="ARBA00023186"/>
    </source>
</evidence>
<evidence type="ECO:0000256" key="2">
    <source>
        <dbReference type="ARBA" id="ARBA00022741"/>
    </source>
</evidence>
<name>A0A075H1L3_9ARCH</name>
<reference evidence="7" key="1">
    <citation type="journal article" date="2014" name="Genome Biol. Evol.">
        <title>Pangenome evidence for extensive interdomain horizontal transfer affecting lineage core and shell genes in uncultured planktonic thaumarchaeota and euryarchaeota.</title>
        <authorList>
            <person name="Deschamps P."/>
            <person name="Zivanovic Y."/>
            <person name="Moreira D."/>
            <person name="Rodriguez-Valera F."/>
            <person name="Lopez-Garcia P."/>
        </authorList>
    </citation>
    <scope>NUCLEOTIDE SEQUENCE</scope>
</reference>
<dbReference type="InterPro" id="IPR027409">
    <property type="entry name" value="GroEL-like_apical_dom_sf"/>
</dbReference>
<dbReference type="SUPFAM" id="SSF48592">
    <property type="entry name" value="GroEL equatorial domain-like"/>
    <property type="match status" value="1"/>
</dbReference>
<accession>A0A075H1L3</accession>
<dbReference type="NCBIfam" id="NF041083">
    <property type="entry name" value="thermosome_beta"/>
    <property type="match status" value="1"/>
</dbReference>
<dbReference type="AlphaFoldDB" id="A0A075H1L3"/>
<dbReference type="InterPro" id="IPR027410">
    <property type="entry name" value="TCP-1-like_intermed_sf"/>
</dbReference>
<dbReference type="Gene3D" id="3.30.260.10">
    <property type="entry name" value="TCP-1-like chaperonin intermediate domain"/>
    <property type="match status" value="1"/>
</dbReference>
<dbReference type="InterPro" id="IPR053374">
    <property type="entry name" value="TCP-1_chaperonin"/>
</dbReference>
<comment type="similarity">
    <text evidence="1 5">Belongs to the TCP-1 chaperonin family.</text>
</comment>
<dbReference type="InterPro" id="IPR027413">
    <property type="entry name" value="GROEL-like_equatorial_sf"/>
</dbReference>
<dbReference type="SUPFAM" id="SSF54849">
    <property type="entry name" value="GroEL-intermediate domain like"/>
    <property type="match status" value="1"/>
</dbReference>
<dbReference type="NCBIfam" id="NF041082">
    <property type="entry name" value="thermosome_alpha"/>
    <property type="match status" value="1"/>
</dbReference>
<sequence length="562" mass="62536">MKYPGLLDDDISRVGTNEAQMYNLLSGMVVADLVKTCLGPRGMSKMYIDILGEDTLTKHGGAFLRKVDVDHPAAKSVIDAVNTVDTHVGDGTSSAAILMGSLLGNAKKLLNLGIPTSTIVRGYEMGLDLTLDTLDEIKIKQNNDNLEKMRELLITCITGKTIFDLQEDQGKIVDMIIEAVLDVADLKNNHFAIDDIKIEDKIGNITEIQLIKGTLIDKTIDSSAMPKCINDAKILLINEPLETMKTRYESEIEITSPEQMSQFLVQENNDLDHLVQNIVNSGANVVISRKGVSDFVQESLAKKGIISMRRVKYNDLWWLEKAVNAKTCESIEKISSHELGFARKIYEKTVGGDPMVFVEGKSPKSVTILLRANSKRYLDELHRNILNAFHVLQNFIENPFVVCGAGSVEGILSQKIKEQSVSINGKEQLAVEKFADSILEIPLTLARNVGMDVLDTKTRLQAKFANSNGKTKWYGINSETRNISDMSSSKIIETVAVKQQIFKTAVEATNLILSVNDVFMKNIIDNTHCHVDGVVHAHHDPGKNHNHFEQEGLEQRQMHQYY</sequence>
<dbReference type="InterPro" id="IPR054827">
    <property type="entry name" value="thermosome_alpha"/>
</dbReference>
<dbReference type="Gene3D" id="1.10.560.10">
    <property type="entry name" value="GroEL-like equatorial domain"/>
    <property type="match status" value="1"/>
</dbReference>
<protein>
    <submittedName>
        <fullName evidence="7">Thermosome subunit</fullName>
    </submittedName>
</protein>
<keyword evidence="3 5" id="KW-0067">ATP-binding</keyword>
<dbReference type="GO" id="GO:0005524">
    <property type="term" value="F:ATP binding"/>
    <property type="evidence" value="ECO:0007669"/>
    <property type="project" value="UniProtKB-KW"/>
</dbReference>
<dbReference type="Gene3D" id="3.50.7.10">
    <property type="entry name" value="GroEL"/>
    <property type="match status" value="1"/>
</dbReference>
<evidence type="ECO:0000256" key="1">
    <source>
        <dbReference type="ARBA" id="ARBA00008020"/>
    </source>
</evidence>
<dbReference type="InterPro" id="IPR017998">
    <property type="entry name" value="Chaperone_TCP-1"/>
</dbReference>
<feature type="region of interest" description="Disordered" evidence="6">
    <location>
        <begin position="540"/>
        <end position="562"/>
    </location>
</feature>
<proteinExistence type="inferred from homology"/>
<evidence type="ECO:0000313" key="7">
    <source>
        <dbReference type="EMBL" id="AIF09954.1"/>
    </source>
</evidence>
<evidence type="ECO:0000256" key="3">
    <source>
        <dbReference type="ARBA" id="ARBA00022840"/>
    </source>
</evidence>
<dbReference type="PANTHER" id="PTHR11353">
    <property type="entry name" value="CHAPERONIN"/>
    <property type="match status" value="1"/>
</dbReference>
<evidence type="ECO:0000256" key="6">
    <source>
        <dbReference type="SAM" id="MobiDB-lite"/>
    </source>
</evidence>
<dbReference type="Pfam" id="PF00118">
    <property type="entry name" value="Cpn60_TCP1"/>
    <property type="match status" value="1"/>
</dbReference>
<organism evidence="7">
    <name type="scientific">uncultured marine thaumarchaeote KM3_41_H02</name>
    <dbReference type="NCBI Taxonomy" id="1456146"/>
    <lineage>
        <taxon>Archaea</taxon>
        <taxon>Nitrososphaerota</taxon>
        <taxon>environmental samples</taxon>
    </lineage>
</organism>
<dbReference type="GO" id="GO:0140662">
    <property type="term" value="F:ATP-dependent protein folding chaperone"/>
    <property type="evidence" value="ECO:0007669"/>
    <property type="project" value="InterPro"/>
</dbReference>
<dbReference type="PRINTS" id="PR00304">
    <property type="entry name" value="TCOMPLEXTCP1"/>
</dbReference>
<keyword evidence="2 5" id="KW-0547">Nucleotide-binding</keyword>
<evidence type="ECO:0000256" key="5">
    <source>
        <dbReference type="RuleBase" id="RU004187"/>
    </source>
</evidence>
<dbReference type="SUPFAM" id="SSF52029">
    <property type="entry name" value="GroEL apical domain-like"/>
    <property type="match status" value="1"/>
</dbReference>
<dbReference type="InterPro" id="IPR002423">
    <property type="entry name" value="Cpn60/GroEL/TCP-1"/>
</dbReference>
<keyword evidence="4 5" id="KW-0143">Chaperone</keyword>